<keyword evidence="6 9" id="KW-0547">Nucleotide-binding</keyword>
<protein>
    <recommendedName>
        <fullName evidence="4 9">Phosphoglycerate kinase</fullName>
        <ecNumber evidence="3 9">2.7.2.3</ecNumber>
    </recommendedName>
</protein>
<evidence type="ECO:0000256" key="10">
    <source>
        <dbReference type="PIRSR" id="PIRSR000724-1"/>
    </source>
</evidence>
<keyword evidence="9" id="KW-0963">Cytoplasm</keyword>
<dbReference type="PIRSF" id="PIRSF000724">
    <property type="entry name" value="Pgk"/>
    <property type="match status" value="1"/>
</dbReference>
<dbReference type="UniPathway" id="UPA00109">
    <property type="reaction ID" value="UER00185"/>
</dbReference>
<dbReference type="HAMAP" id="MF_00145">
    <property type="entry name" value="Phosphoglyc_kinase"/>
    <property type="match status" value="1"/>
</dbReference>
<feature type="binding site" evidence="9 10">
    <location>
        <begin position="67"/>
        <end position="70"/>
    </location>
    <ligand>
        <name>substrate</name>
    </ligand>
</feature>
<evidence type="ECO:0000256" key="2">
    <source>
        <dbReference type="ARBA" id="ARBA00008982"/>
    </source>
</evidence>
<comment type="caution">
    <text evidence="9">Lacks conserved residue(s) required for the propagation of feature annotation.</text>
</comment>
<keyword evidence="14" id="KW-1185">Reference proteome</keyword>
<feature type="binding site" evidence="9">
    <location>
        <position position="44"/>
    </location>
    <ligand>
        <name>substrate</name>
    </ligand>
</feature>
<accession>U3TE31</accession>
<dbReference type="FunFam" id="3.40.50.1260:FF:000006">
    <property type="entry name" value="Phosphoglycerate kinase"/>
    <property type="match status" value="1"/>
</dbReference>
<evidence type="ECO:0000256" key="1">
    <source>
        <dbReference type="ARBA" id="ARBA00000642"/>
    </source>
</evidence>
<evidence type="ECO:0000256" key="9">
    <source>
        <dbReference type="HAMAP-Rule" id="MF_00145"/>
    </source>
</evidence>
<feature type="binding site" evidence="9">
    <location>
        <position position="124"/>
    </location>
    <ligand>
        <name>substrate</name>
    </ligand>
</feature>
<dbReference type="GO" id="GO:0006096">
    <property type="term" value="P:glycolytic process"/>
    <property type="evidence" value="ECO:0007669"/>
    <property type="project" value="UniProtKB-UniRule"/>
</dbReference>
<dbReference type="PANTHER" id="PTHR11406">
    <property type="entry name" value="PHOSPHOGLYCERATE KINASE"/>
    <property type="match status" value="1"/>
</dbReference>
<gene>
    <name evidence="9 13" type="primary">pgk</name>
    <name evidence="13" type="ORF">ACAM_0135</name>
</gene>
<dbReference type="InterPro" id="IPR036043">
    <property type="entry name" value="Phosphoglycerate_kinase_sf"/>
</dbReference>
<dbReference type="eggNOG" id="arCOG00496">
    <property type="taxonomic scope" value="Archaea"/>
</dbReference>
<dbReference type="PANTHER" id="PTHR11406:SF23">
    <property type="entry name" value="PHOSPHOGLYCERATE KINASE 1, CHLOROPLASTIC-RELATED"/>
    <property type="match status" value="1"/>
</dbReference>
<comment type="subcellular location">
    <subcellularLocation>
        <location evidence="9">Cytoplasm</location>
    </subcellularLocation>
</comment>
<dbReference type="GO" id="GO:0005829">
    <property type="term" value="C:cytosol"/>
    <property type="evidence" value="ECO:0007669"/>
    <property type="project" value="TreeGrafter"/>
</dbReference>
<dbReference type="STRING" id="1198449.ACAM_0135"/>
<dbReference type="GO" id="GO:0004618">
    <property type="term" value="F:phosphoglycerate kinase activity"/>
    <property type="evidence" value="ECO:0007669"/>
    <property type="project" value="UniProtKB-UniRule"/>
</dbReference>
<evidence type="ECO:0000256" key="7">
    <source>
        <dbReference type="ARBA" id="ARBA00022777"/>
    </source>
</evidence>
<dbReference type="GO" id="GO:0043531">
    <property type="term" value="F:ADP binding"/>
    <property type="evidence" value="ECO:0007669"/>
    <property type="project" value="TreeGrafter"/>
</dbReference>
<evidence type="ECO:0000256" key="3">
    <source>
        <dbReference type="ARBA" id="ARBA00013061"/>
    </source>
</evidence>
<dbReference type="AlphaFoldDB" id="U3TE31"/>
<keyword evidence="9" id="KW-0324">Glycolysis</keyword>
<evidence type="ECO:0000256" key="5">
    <source>
        <dbReference type="ARBA" id="ARBA00022679"/>
    </source>
</evidence>
<dbReference type="RefSeq" id="WP_022540884.1">
    <property type="nucleotide sequence ID" value="NC_022521.1"/>
</dbReference>
<dbReference type="InterPro" id="IPR001576">
    <property type="entry name" value="Phosphoglycerate_kinase"/>
</dbReference>
<dbReference type="KEGG" id="acj:ACAM_0135"/>
<evidence type="ECO:0000313" key="13">
    <source>
        <dbReference type="EMBL" id="BAN89604.1"/>
    </source>
</evidence>
<evidence type="ECO:0000256" key="8">
    <source>
        <dbReference type="ARBA" id="ARBA00022840"/>
    </source>
</evidence>
<name>U3TE31_9CREN</name>
<dbReference type="InterPro" id="IPR015824">
    <property type="entry name" value="Phosphoglycerate_kinase_N"/>
</dbReference>
<dbReference type="PATRIC" id="fig|1198449.6.peg.140"/>
<feature type="binding site" evidence="10">
    <location>
        <position position="124"/>
    </location>
    <ligand>
        <name>(2R)-3-phosphoglycerate</name>
        <dbReference type="ChEBI" id="CHEBI:58272"/>
    </ligand>
</feature>
<dbReference type="PROSITE" id="PS00111">
    <property type="entry name" value="PGLYCERATE_KINASE"/>
    <property type="match status" value="1"/>
</dbReference>
<dbReference type="PRINTS" id="PR00477">
    <property type="entry name" value="PHGLYCKINASE"/>
</dbReference>
<dbReference type="SUPFAM" id="SSF53748">
    <property type="entry name" value="Phosphoglycerate kinase"/>
    <property type="match status" value="1"/>
</dbReference>
<keyword evidence="7 9" id="KW-0418">Kinase</keyword>
<dbReference type="EC" id="2.7.2.3" evidence="3 9"/>
<dbReference type="Proteomes" id="UP000016887">
    <property type="component" value="Chromosome"/>
</dbReference>
<evidence type="ECO:0000256" key="6">
    <source>
        <dbReference type="ARBA" id="ARBA00022741"/>
    </source>
</evidence>
<comment type="pathway">
    <text evidence="9">Carbohydrate degradation; glycolysis; pyruvate from D-glyceraldehyde 3-phosphate: step 2/5.</text>
</comment>
<comment type="similarity">
    <text evidence="2 9 12">Belongs to the phosphoglycerate kinase family.</text>
</comment>
<feature type="binding site" evidence="9">
    <location>
        <begin position="362"/>
        <end position="365"/>
    </location>
    <ligand>
        <name>ATP</name>
        <dbReference type="ChEBI" id="CHEBI:30616"/>
    </ligand>
</feature>
<evidence type="ECO:0000313" key="14">
    <source>
        <dbReference type="Proteomes" id="UP000016887"/>
    </source>
</evidence>
<dbReference type="Pfam" id="PF00162">
    <property type="entry name" value="PGK"/>
    <property type="match status" value="1"/>
</dbReference>
<keyword evidence="8 9" id="KW-0067">ATP-binding</keyword>
<evidence type="ECO:0000256" key="4">
    <source>
        <dbReference type="ARBA" id="ARBA00016471"/>
    </source>
</evidence>
<comment type="subunit">
    <text evidence="9">Monomer.</text>
</comment>
<dbReference type="EMBL" id="AP012489">
    <property type="protein sequence ID" value="BAN89604.1"/>
    <property type="molecule type" value="Genomic_DNA"/>
</dbReference>
<keyword evidence="5 9" id="KW-0808">Transferase</keyword>
<dbReference type="GO" id="GO:0006094">
    <property type="term" value="P:gluconeogenesis"/>
    <property type="evidence" value="ECO:0007669"/>
    <property type="project" value="TreeGrafter"/>
</dbReference>
<dbReference type="GO" id="GO:0005524">
    <property type="term" value="F:ATP binding"/>
    <property type="evidence" value="ECO:0007669"/>
    <property type="project" value="UniProtKB-KW"/>
</dbReference>
<evidence type="ECO:0000256" key="12">
    <source>
        <dbReference type="RuleBase" id="RU000532"/>
    </source>
</evidence>
<proteinExistence type="inferred from homology"/>
<feature type="binding site" evidence="10">
    <location>
        <position position="44"/>
    </location>
    <ligand>
        <name>(2R)-3-phosphoglycerate</name>
        <dbReference type="ChEBI" id="CHEBI:58272"/>
    </ligand>
</feature>
<dbReference type="InterPro" id="IPR015911">
    <property type="entry name" value="Phosphoglycerate_kinase_CS"/>
</dbReference>
<feature type="binding site" evidence="10">
    <location>
        <position position="164"/>
    </location>
    <ligand>
        <name>(2R)-3-phosphoglycerate</name>
        <dbReference type="ChEBI" id="CHEBI:58272"/>
    </ligand>
</feature>
<reference evidence="13 14" key="1">
    <citation type="journal article" date="2013" name="Appl. Environ. Microbiol.">
        <title>Variation of the Virus-Related Elements within Syntenic Genomes of the Hyperthermophilic Archaeon Aeropyrum.</title>
        <authorList>
            <person name="Daifuku T."/>
            <person name="Yoshida T."/>
            <person name="Kitamura T."/>
            <person name="Kawaichi S."/>
            <person name="Inoue T."/>
            <person name="Nomura K."/>
            <person name="Yoshida Y."/>
            <person name="Kuno S."/>
            <person name="Sako Y."/>
        </authorList>
    </citation>
    <scope>NUCLEOTIDE SEQUENCE [LARGE SCALE GENOMIC DNA]</scope>
    <source>
        <strain evidence="13 14">SY1</strain>
    </source>
</reference>
<dbReference type="GeneID" id="17109689"/>
<dbReference type="Gene3D" id="3.40.50.1260">
    <property type="entry name" value="Phosphoglycerate kinase, N-terminal domain"/>
    <property type="match status" value="2"/>
</dbReference>
<feature type="binding site" evidence="9">
    <location>
        <position position="164"/>
    </location>
    <ligand>
        <name>substrate</name>
    </ligand>
</feature>
<feature type="binding site" evidence="9 10">
    <location>
        <begin position="28"/>
        <end position="30"/>
    </location>
    <ligand>
        <name>substrate</name>
    </ligand>
</feature>
<feature type="binding site" evidence="9 11">
    <location>
        <position position="336"/>
    </location>
    <ligand>
        <name>ATP</name>
        <dbReference type="ChEBI" id="CHEBI:30616"/>
    </ligand>
</feature>
<sequence>MPLEYMGGAFATLDDVDVKGKRVIVRFDLNSPVGKDGEILDDSRIVEAAATLRELCDRGAAVVALSHQGRPLEDDFVSLEKHASLLARHSGVDVGFVMDVVGPEALRTVASLRPGEAVLLDNTRIVSEDYIEAEGRVHARGIMVSRLSKLASIYVNEAFSASHRSQASIVGFPYVLPSAGGRILEREIRALNRAVTSGERPKVVVLGGAKLKDAVKIVDYLTSSGVADEVLTTGLVGLLFLYARGYRLTRDVANLLARKGGEEAITKARRIVEEGRRVRAPLDFVVEVGDKTYIKPADELTEGVPKDIGPSTVEYFGAKMRGARVIVMRGPAGVIEDARFRRGTVELVKAALSSGAYTVFGGGHFRAILRELPDHLKSRVGHLSTGGGALLYYLSGRPLPGVKALVDSAKIFKLV</sequence>
<organism evidence="13 14">
    <name type="scientific">Aeropyrum camini SY1 = JCM 12091</name>
    <dbReference type="NCBI Taxonomy" id="1198449"/>
    <lineage>
        <taxon>Archaea</taxon>
        <taxon>Thermoproteota</taxon>
        <taxon>Thermoprotei</taxon>
        <taxon>Desulfurococcales</taxon>
        <taxon>Desulfurococcaceae</taxon>
        <taxon>Aeropyrum</taxon>
    </lineage>
</organism>
<comment type="catalytic activity">
    <reaction evidence="1 9 12">
        <text>(2R)-3-phosphoglycerate + ATP = (2R)-3-phospho-glyceroyl phosphate + ADP</text>
        <dbReference type="Rhea" id="RHEA:14801"/>
        <dbReference type="ChEBI" id="CHEBI:30616"/>
        <dbReference type="ChEBI" id="CHEBI:57604"/>
        <dbReference type="ChEBI" id="CHEBI:58272"/>
        <dbReference type="ChEBI" id="CHEBI:456216"/>
        <dbReference type="EC" id="2.7.2.3"/>
    </reaction>
</comment>
<evidence type="ECO:0000256" key="11">
    <source>
        <dbReference type="PIRSR" id="PIRSR000724-2"/>
    </source>
</evidence>